<sequence>MNIIEITNAYDTAEQARADWLFLGDDEVLKVVERAAWHMANKYDSSRTIEREDAYQEGLILIATHPRLRECIDRPELGLGVLYTRLVQRLTHRMETEAKHRSGTKSWEVNQAQLEAQGY</sequence>
<proteinExistence type="predicted"/>
<evidence type="ECO:0000313" key="1">
    <source>
        <dbReference type="EMBL" id="QOV06170.1"/>
    </source>
</evidence>
<protein>
    <submittedName>
        <fullName evidence="1">RNA polymerase sigma factor</fullName>
    </submittedName>
</protein>
<accession>A0A7S6R708</accession>
<gene>
    <name evidence="1" type="ORF">CPT_Salutena_040</name>
</gene>
<evidence type="ECO:0000313" key="2">
    <source>
        <dbReference type="Proteomes" id="UP000594184"/>
    </source>
</evidence>
<dbReference type="Proteomes" id="UP000594184">
    <property type="component" value="Segment"/>
</dbReference>
<dbReference type="EMBL" id="MT708548">
    <property type="protein sequence ID" value="QOV06170.1"/>
    <property type="molecule type" value="Genomic_DNA"/>
</dbReference>
<organism evidence="1 2">
    <name type="scientific">Streptomyces phage Salutena</name>
    <dbReference type="NCBI Taxonomy" id="2767576"/>
    <lineage>
        <taxon>Viruses</taxon>
        <taxon>Duplodnaviria</taxon>
        <taxon>Heunggongvirae</taxon>
        <taxon>Uroviricota</taxon>
        <taxon>Caudoviricetes</taxon>
        <taxon>Arquatrovirinae</taxon>
        <taxon>Salutenavirus</taxon>
        <taxon>Salutenavirus salutena</taxon>
    </lineage>
</organism>
<name>A0A7S6R708_9CAUD</name>
<reference evidence="1 2" key="1">
    <citation type="submission" date="2020-07" db="EMBL/GenBank/DDBJ databases">
        <title>Complete genome sequence of Streptomyces phage Salutena.</title>
        <authorList>
            <person name="Kim J.H."/>
            <person name="Higbee T."/>
            <person name="Clark J.D."/>
            <person name="Le T."/>
            <person name="Burrowes B.H."/>
            <person name="Liu M."/>
        </authorList>
    </citation>
    <scope>NUCLEOTIDE SEQUENCE [LARGE SCALE GENOMIC DNA]</scope>
</reference>
<keyword evidence="2" id="KW-1185">Reference proteome</keyword>